<evidence type="ECO:0000313" key="1">
    <source>
        <dbReference type="EMBL" id="CAG8726263.1"/>
    </source>
</evidence>
<sequence>MISVIIKCTEQIPDLNDIYYYRYSESGDITFFDHITVPKQPVNHIIDSGQRPPIIGDITFLDHITVPKQLVNHIIDSEQWSPITGRENGRTYYQCDICMKKFKFPDFWRKHFQKDSCIRSSII</sequence>
<gene>
    <name evidence="1" type="ORF">GMARGA_LOCUS13958</name>
</gene>
<accession>A0ABN7V3K9</accession>
<reference evidence="1 2" key="1">
    <citation type="submission" date="2021-06" db="EMBL/GenBank/DDBJ databases">
        <authorList>
            <person name="Kallberg Y."/>
            <person name="Tangrot J."/>
            <person name="Rosling A."/>
        </authorList>
    </citation>
    <scope>NUCLEOTIDE SEQUENCE [LARGE SCALE GENOMIC DNA]</scope>
    <source>
        <strain evidence="1 2">120-4 pot B 10/14</strain>
    </source>
</reference>
<dbReference type="Proteomes" id="UP000789901">
    <property type="component" value="Unassembled WGS sequence"/>
</dbReference>
<organism evidence="1 2">
    <name type="scientific">Gigaspora margarita</name>
    <dbReference type="NCBI Taxonomy" id="4874"/>
    <lineage>
        <taxon>Eukaryota</taxon>
        <taxon>Fungi</taxon>
        <taxon>Fungi incertae sedis</taxon>
        <taxon>Mucoromycota</taxon>
        <taxon>Glomeromycotina</taxon>
        <taxon>Glomeromycetes</taxon>
        <taxon>Diversisporales</taxon>
        <taxon>Gigasporaceae</taxon>
        <taxon>Gigaspora</taxon>
    </lineage>
</organism>
<proteinExistence type="predicted"/>
<comment type="caution">
    <text evidence="1">The sequence shown here is derived from an EMBL/GenBank/DDBJ whole genome shotgun (WGS) entry which is preliminary data.</text>
</comment>
<keyword evidence="2" id="KW-1185">Reference proteome</keyword>
<protein>
    <submittedName>
        <fullName evidence="1">25660_t:CDS:1</fullName>
    </submittedName>
</protein>
<name>A0ABN7V3K9_GIGMA</name>
<dbReference type="EMBL" id="CAJVQB010009063">
    <property type="protein sequence ID" value="CAG8726263.1"/>
    <property type="molecule type" value="Genomic_DNA"/>
</dbReference>
<evidence type="ECO:0000313" key="2">
    <source>
        <dbReference type="Proteomes" id="UP000789901"/>
    </source>
</evidence>